<dbReference type="EnsemblBacteria" id="ADF65038">
    <property type="protein sequence ID" value="ADF65038"/>
    <property type="gene ID" value="ECL_B076"/>
</dbReference>
<reference evidence="2 3" key="1">
    <citation type="journal article" date="2010" name="J. Bacteriol.">
        <title>Complete genome sequence of Enterobacter cloacae subsp. cloacae type strain ATCC 13047.</title>
        <authorList>
            <person name="Ren Y."/>
            <person name="Ren Y."/>
            <person name="Zhou Z."/>
            <person name="Guo X."/>
            <person name="Li Y."/>
            <person name="Feng L."/>
            <person name="Wang L."/>
        </authorList>
    </citation>
    <scope>NUCLEOTIDE SEQUENCE [LARGE SCALE GENOMIC DNA]</scope>
    <source>
        <strain evidence="3">ATCC 13047 / DSM 30054 / NBRC 13535 / NCTC 10005 / WDCM 00083 / NCDC 279-56</strain>
        <plasmid evidence="2">pECL_B</plasmid>
    </source>
</reference>
<dbReference type="AlphaFoldDB" id="A0A0H3CV38"/>
<dbReference type="Proteomes" id="UP000002363">
    <property type="component" value="Plasmid pECL_B"/>
</dbReference>
<geneLocation type="plasmid" evidence="2 3">
    <name>pECL_B</name>
</geneLocation>
<dbReference type="RefSeq" id="WP_013087346.1">
    <property type="nucleotide sequence ID" value="NC_014108.1"/>
</dbReference>
<name>A0A0H3CV38_ENTCC</name>
<dbReference type="EMBL" id="CP001920">
    <property type="protein sequence ID" value="ADF65038.1"/>
    <property type="molecule type" value="Genomic_DNA"/>
</dbReference>
<dbReference type="Pfam" id="PF13728">
    <property type="entry name" value="TraF"/>
    <property type="match status" value="1"/>
</dbReference>
<dbReference type="Gene3D" id="3.40.30.10">
    <property type="entry name" value="Glutaredoxin"/>
    <property type="match status" value="1"/>
</dbReference>
<keyword evidence="1" id="KW-0732">Signal</keyword>
<dbReference type="OrthoDB" id="215495at2"/>
<evidence type="ECO:0000256" key="1">
    <source>
        <dbReference type="SAM" id="SignalP"/>
    </source>
</evidence>
<dbReference type="KEGG" id="enc:ECL_B076"/>
<organism evidence="2 3">
    <name type="scientific">Enterobacter cloacae subsp. cloacae (strain ATCC 13047 / DSM 30054 / NBRC 13535 / NCTC 10005 / WDCM 00083 / NCDC 279-56)</name>
    <dbReference type="NCBI Taxonomy" id="716541"/>
    <lineage>
        <taxon>Bacteria</taxon>
        <taxon>Pseudomonadati</taxon>
        <taxon>Pseudomonadota</taxon>
        <taxon>Gammaproteobacteria</taxon>
        <taxon>Enterobacterales</taxon>
        <taxon>Enterobacteriaceae</taxon>
        <taxon>Enterobacter</taxon>
        <taxon>Enterobacter cloacae complex</taxon>
    </lineage>
</organism>
<sequence length="159" mass="18357">MKPLLHFMFLMFCLLSHAQAETSSPQAQAQAENAMVTDLLFKNRKNFALLYFVQPGCVYCQHQLPVMEEFQKETNWYVKTIDIIQNPEVRSKFNINGTPVIVLIKKNAGANNWQAVSIGYSPLNTLREDVFNLVRLFNGQVPQSKYFVRTQRNESTPIR</sequence>
<evidence type="ECO:0008006" key="4">
    <source>
        <dbReference type="Google" id="ProtNLM"/>
    </source>
</evidence>
<dbReference type="InterPro" id="IPR039555">
    <property type="entry name" value="TraF/TrbB"/>
</dbReference>
<dbReference type="CDD" id="cd02947">
    <property type="entry name" value="TRX_family"/>
    <property type="match status" value="1"/>
</dbReference>
<gene>
    <name evidence="2" type="ordered locus">ECL_B076</name>
</gene>
<dbReference type="SUPFAM" id="SSF52833">
    <property type="entry name" value="Thioredoxin-like"/>
    <property type="match status" value="1"/>
</dbReference>
<protein>
    <recommendedName>
        <fullName evidence="4">Conjugal transfer protein TraF</fullName>
    </recommendedName>
</protein>
<dbReference type="HOGENOM" id="CLU_1658172_0_0_6"/>
<keyword evidence="2" id="KW-0614">Plasmid</keyword>
<dbReference type="PATRIC" id="fig|716541.4.peg.270"/>
<keyword evidence="3" id="KW-1185">Reference proteome</keyword>
<evidence type="ECO:0000313" key="3">
    <source>
        <dbReference type="Proteomes" id="UP000002363"/>
    </source>
</evidence>
<proteinExistence type="predicted"/>
<feature type="signal peptide" evidence="1">
    <location>
        <begin position="1"/>
        <end position="18"/>
    </location>
</feature>
<dbReference type="InterPro" id="IPR036249">
    <property type="entry name" value="Thioredoxin-like_sf"/>
</dbReference>
<feature type="chain" id="PRO_5002606928" description="Conjugal transfer protein TraF" evidence="1">
    <location>
        <begin position="19"/>
        <end position="159"/>
    </location>
</feature>
<accession>A0A0H3CV38</accession>
<evidence type="ECO:0000313" key="2">
    <source>
        <dbReference type="EMBL" id="ADF65038.1"/>
    </source>
</evidence>